<keyword evidence="3" id="KW-1185">Reference proteome</keyword>
<feature type="non-terminal residue" evidence="2">
    <location>
        <position position="260"/>
    </location>
</feature>
<proteinExistence type="predicted"/>
<reference evidence="2" key="1">
    <citation type="submission" date="2020-11" db="EMBL/GenBank/DDBJ databases">
        <authorList>
            <person name="Tran Van P."/>
        </authorList>
    </citation>
    <scope>NUCLEOTIDE SEQUENCE</scope>
</reference>
<evidence type="ECO:0000313" key="2">
    <source>
        <dbReference type="EMBL" id="CAD7643097.1"/>
    </source>
</evidence>
<accession>A0A7R9LM74</accession>
<dbReference type="EMBL" id="CAJPIZ010028517">
    <property type="protein sequence ID" value="CAG2119487.1"/>
    <property type="molecule type" value="Genomic_DNA"/>
</dbReference>
<dbReference type="EMBL" id="OC883092">
    <property type="protein sequence ID" value="CAD7643097.1"/>
    <property type="molecule type" value="Genomic_DNA"/>
</dbReference>
<dbReference type="Proteomes" id="UP000759131">
    <property type="component" value="Unassembled WGS sequence"/>
</dbReference>
<name>A0A7R9LM74_9ACAR</name>
<evidence type="ECO:0000313" key="3">
    <source>
        <dbReference type="Proteomes" id="UP000759131"/>
    </source>
</evidence>
<evidence type="ECO:0000256" key="1">
    <source>
        <dbReference type="SAM" id="MobiDB-lite"/>
    </source>
</evidence>
<organism evidence="2">
    <name type="scientific">Medioppia subpectinata</name>
    <dbReference type="NCBI Taxonomy" id="1979941"/>
    <lineage>
        <taxon>Eukaryota</taxon>
        <taxon>Metazoa</taxon>
        <taxon>Ecdysozoa</taxon>
        <taxon>Arthropoda</taxon>
        <taxon>Chelicerata</taxon>
        <taxon>Arachnida</taxon>
        <taxon>Acari</taxon>
        <taxon>Acariformes</taxon>
        <taxon>Sarcoptiformes</taxon>
        <taxon>Oribatida</taxon>
        <taxon>Brachypylina</taxon>
        <taxon>Oppioidea</taxon>
        <taxon>Oppiidae</taxon>
        <taxon>Medioppia</taxon>
    </lineage>
</organism>
<feature type="region of interest" description="Disordered" evidence="1">
    <location>
        <begin position="15"/>
        <end position="36"/>
    </location>
</feature>
<dbReference type="AlphaFoldDB" id="A0A7R9LM74"/>
<protein>
    <submittedName>
        <fullName evidence="2">Uncharacterized protein</fullName>
    </submittedName>
</protein>
<gene>
    <name evidence="2" type="ORF">OSB1V03_LOCUS19435</name>
</gene>
<sequence>MSQFGPNCHKFGQRYSPFSSASHKSKSNLHLKEPKSGRIARNYKHWSTNNEHMSVENQLITTMTDNSTDNATDDLNTIPEMVEKSVTQEPMFTKIVNAFEKTLGKSNLIVNEMDIKVLHMNDGESVRQKYRTFEADVADFCKELDLLALLPHEQMEDNTKNWLDAMALRSCWWYDMTAWSPNSDMSVIRVSEIYGLRANGHKDLKRFLEVAATLAEMQLNLYEISLIVTYSLVMGVHSFIVDENGEPSATADLREEVLRL</sequence>